<dbReference type="SUPFAM" id="SSF52821">
    <property type="entry name" value="Rhodanese/Cell cycle control phosphatase"/>
    <property type="match status" value="1"/>
</dbReference>
<dbReference type="PANTHER" id="PTHR43031:SF1">
    <property type="entry name" value="PYRIDINE NUCLEOTIDE-DISULPHIDE OXIDOREDUCTASE"/>
    <property type="match status" value="1"/>
</dbReference>
<sequence length="115" mass="12469">MSIRHYLHRAPAVSAAEAIEAVRAGALIIDVRRRFEWNRTHIPGAIHLPLEQLTTGCEELPDDRLLITFCTGGLRSYGAANLLIDYGFDAKNMSGGLIDWRAAGGALEVGPRGEG</sequence>
<dbReference type="Proteomes" id="UP001551695">
    <property type="component" value="Unassembled WGS sequence"/>
</dbReference>
<protein>
    <submittedName>
        <fullName evidence="2">Rhodanese-like domain-containing protein</fullName>
    </submittedName>
</protein>
<dbReference type="Gene3D" id="3.40.250.10">
    <property type="entry name" value="Rhodanese-like domain"/>
    <property type="match status" value="1"/>
</dbReference>
<name>A0ABV3G303_9NOCA</name>
<dbReference type="InterPro" id="IPR050229">
    <property type="entry name" value="GlpE_sulfurtransferase"/>
</dbReference>
<gene>
    <name evidence="2" type="ORF">AB0I48_31320</name>
</gene>
<accession>A0ABV3G303</accession>
<dbReference type="RefSeq" id="WP_109530528.1">
    <property type="nucleotide sequence ID" value="NZ_JBEXKW010000008.1"/>
</dbReference>
<dbReference type="PROSITE" id="PS50206">
    <property type="entry name" value="RHODANESE_3"/>
    <property type="match status" value="1"/>
</dbReference>
<reference evidence="2 3" key="1">
    <citation type="submission" date="2024-06" db="EMBL/GenBank/DDBJ databases">
        <title>The Natural Products Discovery Center: Release of the First 8490 Sequenced Strains for Exploring Actinobacteria Biosynthetic Diversity.</title>
        <authorList>
            <person name="Kalkreuter E."/>
            <person name="Kautsar S.A."/>
            <person name="Yang D."/>
            <person name="Bader C.D."/>
            <person name="Teijaro C.N."/>
            <person name="Fluegel L."/>
            <person name="Davis C.M."/>
            <person name="Simpson J.R."/>
            <person name="Lauterbach L."/>
            <person name="Steele A.D."/>
            <person name="Gui C."/>
            <person name="Meng S."/>
            <person name="Li G."/>
            <person name="Viehrig K."/>
            <person name="Ye F."/>
            <person name="Su P."/>
            <person name="Kiefer A.F."/>
            <person name="Nichols A."/>
            <person name="Cepeda A.J."/>
            <person name="Yan W."/>
            <person name="Fan B."/>
            <person name="Jiang Y."/>
            <person name="Adhikari A."/>
            <person name="Zheng C.-J."/>
            <person name="Schuster L."/>
            <person name="Cowan T.M."/>
            <person name="Smanski M.J."/>
            <person name="Chevrette M.G."/>
            <person name="De Carvalho L.P.S."/>
            <person name="Shen B."/>
        </authorList>
    </citation>
    <scope>NUCLEOTIDE SEQUENCE [LARGE SCALE GENOMIC DNA]</scope>
    <source>
        <strain evidence="2 3">NPDC050403</strain>
    </source>
</reference>
<dbReference type="EMBL" id="JBFAKC010000018">
    <property type="protein sequence ID" value="MEV0712061.1"/>
    <property type="molecule type" value="Genomic_DNA"/>
</dbReference>
<dbReference type="InterPro" id="IPR036873">
    <property type="entry name" value="Rhodanese-like_dom_sf"/>
</dbReference>
<keyword evidence="3" id="KW-1185">Reference proteome</keyword>
<evidence type="ECO:0000313" key="2">
    <source>
        <dbReference type="EMBL" id="MEV0712061.1"/>
    </source>
</evidence>
<dbReference type="InterPro" id="IPR001763">
    <property type="entry name" value="Rhodanese-like_dom"/>
</dbReference>
<organism evidence="2 3">
    <name type="scientific">Nocardia aurea</name>
    <dbReference type="NCBI Taxonomy" id="2144174"/>
    <lineage>
        <taxon>Bacteria</taxon>
        <taxon>Bacillati</taxon>
        <taxon>Actinomycetota</taxon>
        <taxon>Actinomycetes</taxon>
        <taxon>Mycobacteriales</taxon>
        <taxon>Nocardiaceae</taxon>
        <taxon>Nocardia</taxon>
    </lineage>
</organism>
<feature type="domain" description="Rhodanese" evidence="1">
    <location>
        <begin position="22"/>
        <end position="109"/>
    </location>
</feature>
<comment type="caution">
    <text evidence="2">The sequence shown here is derived from an EMBL/GenBank/DDBJ whole genome shotgun (WGS) entry which is preliminary data.</text>
</comment>
<dbReference type="Pfam" id="PF00581">
    <property type="entry name" value="Rhodanese"/>
    <property type="match status" value="1"/>
</dbReference>
<dbReference type="PANTHER" id="PTHR43031">
    <property type="entry name" value="FAD-DEPENDENT OXIDOREDUCTASE"/>
    <property type="match status" value="1"/>
</dbReference>
<dbReference type="SMART" id="SM00450">
    <property type="entry name" value="RHOD"/>
    <property type="match status" value="1"/>
</dbReference>
<proteinExistence type="predicted"/>
<evidence type="ECO:0000259" key="1">
    <source>
        <dbReference type="PROSITE" id="PS50206"/>
    </source>
</evidence>
<evidence type="ECO:0000313" key="3">
    <source>
        <dbReference type="Proteomes" id="UP001551695"/>
    </source>
</evidence>